<dbReference type="Gene3D" id="2.30.40.10">
    <property type="entry name" value="Urease, subunit C, domain 1"/>
    <property type="match status" value="1"/>
</dbReference>
<protein>
    <submittedName>
        <fullName evidence="2">Amidohydrolase</fullName>
    </submittedName>
</protein>
<dbReference type="SUPFAM" id="SSF51556">
    <property type="entry name" value="Metallo-dependent hydrolases"/>
    <property type="match status" value="1"/>
</dbReference>
<evidence type="ECO:0000313" key="2">
    <source>
        <dbReference type="EMBL" id="NKX49035.1"/>
    </source>
</evidence>
<dbReference type="EMBL" id="JAAZSR010000001">
    <property type="protein sequence ID" value="NKX49035.1"/>
    <property type="molecule type" value="Genomic_DNA"/>
</dbReference>
<dbReference type="PANTHER" id="PTHR22642:SF2">
    <property type="entry name" value="PROTEIN LONG AFTER FAR-RED 3"/>
    <property type="match status" value="1"/>
</dbReference>
<dbReference type="InterPro" id="IPR011059">
    <property type="entry name" value="Metal-dep_hydrolase_composite"/>
</dbReference>
<dbReference type="SUPFAM" id="SSF51338">
    <property type="entry name" value="Composite domain of metallo-dependent hydrolases"/>
    <property type="match status" value="1"/>
</dbReference>
<dbReference type="Gene3D" id="3.20.20.140">
    <property type="entry name" value="Metal-dependent hydrolases"/>
    <property type="match status" value="1"/>
</dbReference>
<dbReference type="Pfam" id="PF07969">
    <property type="entry name" value="Amidohydro_3"/>
    <property type="match status" value="1"/>
</dbReference>
<evidence type="ECO:0000259" key="1">
    <source>
        <dbReference type="Pfam" id="PF07969"/>
    </source>
</evidence>
<gene>
    <name evidence="2" type="ORF">HER39_00205</name>
</gene>
<dbReference type="InterPro" id="IPR013108">
    <property type="entry name" value="Amidohydro_3"/>
</dbReference>
<sequence length="542" mass="56595">MTPDLILLAGTVHTLDPARHGPVRAVAVKDGRIAAVGTPGDAAGWRGPRTEVVDLGAAVLVPGLVDSHIHPVFGLELTAGADLSGAQDLAEVRRRLHAEAARTEPEGWVRGWGLDPNVAGGPALHRSLLDGMLGSRPVLVRLFDGHSALASSRALELAGVDGPRSFDQGAQVVCGADGPTGLLLEAAAMDLVAPHLPAASFAERKAGLSAILQGLARAGLTGGHVMDHSEDAALLYRALEDEGELPLRLRCAPWCQPGTGETGWAALAEQIGTGGRRWSVEAVKLFIDGTVDNGTAWLFEPDRLGESAVPFWPRPQEYSAAVRYFASRGVPTATHAIGDAGVAHVLAALDAAGEAARRQAVHRIEHLETVPDELVARFAELGVVASMQPTHCTHYSRADQSDNWSARLGPVRAGRAWRCRDLRDLGVTVALGSDWPIAPYEPLPVIADAQLRRRAGRPGLDPIVPGQALTALQALEGYTSQAAKAAGLWASTGSISPGKLADFTVLEADPLTTEPDVLAASTVIATFVGGVQAVRAPAAVSA</sequence>
<dbReference type="InterPro" id="IPR032466">
    <property type="entry name" value="Metal_Hydrolase"/>
</dbReference>
<organism evidence="2 3">
    <name type="scientific">Arthrobacter deserti</name>
    <dbReference type="NCBI Taxonomy" id="1742687"/>
    <lineage>
        <taxon>Bacteria</taxon>
        <taxon>Bacillati</taxon>
        <taxon>Actinomycetota</taxon>
        <taxon>Actinomycetes</taxon>
        <taxon>Micrococcales</taxon>
        <taxon>Micrococcaceae</taxon>
        <taxon>Arthrobacter</taxon>
    </lineage>
</organism>
<accession>A0ABX1JKN5</accession>
<dbReference type="PANTHER" id="PTHR22642">
    <property type="entry name" value="IMIDAZOLONEPROPIONASE"/>
    <property type="match status" value="1"/>
</dbReference>
<dbReference type="Gene3D" id="3.10.310.70">
    <property type="match status" value="1"/>
</dbReference>
<comment type="caution">
    <text evidence="2">The sequence shown here is derived from an EMBL/GenBank/DDBJ whole genome shotgun (WGS) entry which is preliminary data.</text>
</comment>
<proteinExistence type="predicted"/>
<reference evidence="2 3" key="1">
    <citation type="submission" date="2020-04" db="EMBL/GenBank/DDBJ databases">
        <authorList>
            <person name="Liu S."/>
        </authorList>
    </citation>
    <scope>NUCLEOTIDE SEQUENCE [LARGE SCALE GENOMIC DNA]</scope>
    <source>
        <strain evidence="2 3">CGMCC 1.15091</strain>
    </source>
</reference>
<evidence type="ECO:0000313" key="3">
    <source>
        <dbReference type="Proteomes" id="UP000523795"/>
    </source>
</evidence>
<name>A0ABX1JKN5_9MICC</name>
<feature type="domain" description="Amidohydrolase 3" evidence="1">
    <location>
        <begin position="51"/>
        <end position="532"/>
    </location>
</feature>
<keyword evidence="3" id="KW-1185">Reference proteome</keyword>
<dbReference type="Proteomes" id="UP000523795">
    <property type="component" value="Unassembled WGS sequence"/>
</dbReference>
<dbReference type="InterPro" id="IPR033932">
    <property type="entry name" value="YtcJ-like"/>
</dbReference>
<dbReference type="CDD" id="cd01300">
    <property type="entry name" value="YtcJ_like"/>
    <property type="match status" value="1"/>
</dbReference>